<reference evidence="1 2" key="1">
    <citation type="submission" date="2014-06" db="EMBL/GenBank/DDBJ databases">
        <title>Evolutionary Origins and Diversification of the Mycorrhizal Mutualists.</title>
        <authorList>
            <consortium name="DOE Joint Genome Institute"/>
            <consortium name="Mycorrhizal Genomics Consortium"/>
            <person name="Kohler A."/>
            <person name="Kuo A."/>
            <person name="Nagy L.G."/>
            <person name="Floudas D."/>
            <person name="Copeland A."/>
            <person name="Barry K.W."/>
            <person name="Cichocki N."/>
            <person name="Veneault-Fourrey C."/>
            <person name="LaButti K."/>
            <person name="Lindquist E.A."/>
            <person name="Lipzen A."/>
            <person name="Lundell T."/>
            <person name="Morin E."/>
            <person name="Murat C."/>
            <person name="Riley R."/>
            <person name="Ohm R."/>
            <person name="Sun H."/>
            <person name="Tunlid A."/>
            <person name="Henrissat B."/>
            <person name="Grigoriev I.V."/>
            <person name="Hibbett D.S."/>
            <person name="Martin F."/>
        </authorList>
    </citation>
    <scope>NUCLEOTIDE SEQUENCE [LARGE SCALE GENOMIC DNA]</scope>
    <source>
        <strain evidence="1 2">SS14</strain>
    </source>
</reference>
<dbReference type="HOGENOM" id="CLU_1679068_0_0_1"/>
<dbReference type="AlphaFoldDB" id="A0A0C9VZT6"/>
<organism evidence="1 2">
    <name type="scientific">Sphaerobolus stellatus (strain SS14)</name>
    <dbReference type="NCBI Taxonomy" id="990650"/>
    <lineage>
        <taxon>Eukaryota</taxon>
        <taxon>Fungi</taxon>
        <taxon>Dikarya</taxon>
        <taxon>Basidiomycota</taxon>
        <taxon>Agaricomycotina</taxon>
        <taxon>Agaricomycetes</taxon>
        <taxon>Phallomycetidae</taxon>
        <taxon>Geastrales</taxon>
        <taxon>Sphaerobolaceae</taxon>
        <taxon>Sphaerobolus</taxon>
    </lineage>
</organism>
<sequence>MDCSCFTQNTLQCHGYGNVFSKMINSICDCCTTVGVTLEDTFDEELNEDDIENEEAPEEDMSCITCPVISVLTSLHNSEASTTADLIMESKAKHRCSKLKDAFQKMLIAVEYAYIQCHATQDFPQPSFKLGDIKIATKGSKNLPSEAIHVKDIISLH</sequence>
<protein>
    <submittedName>
        <fullName evidence="1">Uncharacterized protein</fullName>
    </submittedName>
</protein>
<dbReference type="Proteomes" id="UP000054279">
    <property type="component" value="Unassembled WGS sequence"/>
</dbReference>
<name>A0A0C9VZT6_SPHS4</name>
<accession>A0A0C9VZT6</accession>
<proteinExistence type="predicted"/>
<keyword evidence="2" id="KW-1185">Reference proteome</keyword>
<gene>
    <name evidence="1" type="ORF">M422DRAFT_47221</name>
</gene>
<dbReference type="EMBL" id="KN837116">
    <property type="protein sequence ID" value="KIJ44635.1"/>
    <property type="molecule type" value="Genomic_DNA"/>
</dbReference>
<evidence type="ECO:0000313" key="1">
    <source>
        <dbReference type="EMBL" id="KIJ44635.1"/>
    </source>
</evidence>
<evidence type="ECO:0000313" key="2">
    <source>
        <dbReference type="Proteomes" id="UP000054279"/>
    </source>
</evidence>